<dbReference type="RefSeq" id="WP_071927199.1">
    <property type="nucleotide sequence ID" value="NZ_CP018082.1"/>
</dbReference>
<keyword evidence="3" id="KW-1185">Reference proteome</keyword>
<evidence type="ECO:0000256" key="1">
    <source>
        <dbReference type="SAM" id="MobiDB-lite"/>
    </source>
</evidence>
<feature type="region of interest" description="Disordered" evidence="1">
    <location>
        <begin position="29"/>
        <end position="48"/>
    </location>
</feature>
<evidence type="ECO:0000313" key="2">
    <source>
        <dbReference type="EMBL" id="APE34019.1"/>
    </source>
</evidence>
<evidence type="ECO:0000313" key="3">
    <source>
        <dbReference type="Proteomes" id="UP000183810"/>
    </source>
</evidence>
<protein>
    <submittedName>
        <fullName evidence="2">Uncharacterized protein</fullName>
    </submittedName>
</protein>
<dbReference type="OrthoDB" id="4554415at2"/>
<organism evidence="2 3">
    <name type="scientific">Nocardia mangyaensis</name>
    <dbReference type="NCBI Taxonomy" id="2213200"/>
    <lineage>
        <taxon>Bacteria</taxon>
        <taxon>Bacillati</taxon>
        <taxon>Actinomycetota</taxon>
        <taxon>Actinomycetes</taxon>
        <taxon>Mycobacteriales</taxon>
        <taxon>Nocardiaceae</taxon>
        <taxon>Nocardia</taxon>
    </lineage>
</organism>
<accession>A0A1J0VPR2</accession>
<proteinExistence type="predicted"/>
<name>A0A1J0VPR2_9NOCA</name>
<gene>
    <name evidence="2" type="ORF">BOX37_08580</name>
</gene>
<dbReference type="KEGG" id="nsl:BOX37_08580"/>
<dbReference type="Proteomes" id="UP000183810">
    <property type="component" value="Chromosome"/>
</dbReference>
<dbReference type="EMBL" id="CP018082">
    <property type="protein sequence ID" value="APE34019.1"/>
    <property type="molecule type" value="Genomic_DNA"/>
</dbReference>
<reference evidence="2" key="1">
    <citation type="submission" date="2016-11" db="EMBL/GenBank/DDBJ databases">
        <authorList>
            <person name="Jaros S."/>
            <person name="Januszkiewicz K."/>
            <person name="Wedrychowicz H."/>
        </authorList>
    </citation>
    <scope>NUCLEOTIDE SEQUENCE [LARGE SCALE GENOMIC DNA]</scope>
    <source>
        <strain evidence="2">Y48</strain>
    </source>
</reference>
<dbReference type="AlphaFoldDB" id="A0A1J0VPR2"/>
<sequence length="155" mass="16891">MDESLTAVDAQLKIRSYMSELLAELPTGTALSKKPDNPDLATKNRRNPIANPCWEGNVQSDGPRYLSIGYWIVGLPAGSTTEYFERIPELWQSKGWATEPQGRTVVKAKIPDGFGFQLQDAGKGDGSLSLTGFSPCVPEATIDAMENDPFTITQP</sequence>